<keyword evidence="2" id="KW-1185">Reference proteome</keyword>
<dbReference type="AlphaFoldDB" id="A0A4R4Q7P3"/>
<proteinExistence type="predicted"/>
<dbReference type="OrthoDB" id="3713209at2"/>
<dbReference type="EMBL" id="SMKA01000038">
    <property type="protein sequence ID" value="TDC30972.1"/>
    <property type="molecule type" value="Genomic_DNA"/>
</dbReference>
<dbReference type="SUPFAM" id="SSF69322">
    <property type="entry name" value="Tricorn protease domain 2"/>
    <property type="match status" value="1"/>
</dbReference>
<dbReference type="Gene3D" id="2.130.10.10">
    <property type="entry name" value="YVTN repeat-like/Quinoprotein amine dehydrogenase"/>
    <property type="match status" value="2"/>
</dbReference>
<evidence type="ECO:0008006" key="3">
    <source>
        <dbReference type="Google" id="ProtNLM"/>
    </source>
</evidence>
<evidence type="ECO:0000313" key="1">
    <source>
        <dbReference type="EMBL" id="TDC30972.1"/>
    </source>
</evidence>
<evidence type="ECO:0000313" key="2">
    <source>
        <dbReference type="Proteomes" id="UP000295075"/>
    </source>
</evidence>
<dbReference type="RefSeq" id="WP_132405847.1">
    <property type="nucleotide sequence ID" value="NZ_SMKA01000038.1"/>
</dbReference>
<sequence>MAAKIDNSGVTEGIVLPASVVQVLSVDVSADGCAALGCRSAWDTGLLVVIDVETGVVSEQVDMEAGPITSVAWSSRGLVAAGYRDRTDGSSVMTVWYPRRGTPIVQFVTLSRHADATAVWSSRDELAWGWREVDDQGNELAVISIWSPKGDGRARTLGKFSGWVGSVAWSPSGELAVGGWHADSGRGVAVWGSGRRPKGAPVTEHPVVHVAWSRDSRLAVAGPGGELAIWHR</sequence>
<comment type="caution">
    <text evidence="1">The sequence shown here is derived from an EMBL/GenBank/DDBJ whole genome shotgun (WGS) entry which is preliminary data.</text>
</comment>
<name>A0A4R4Q7P3_9ACTN</name>
<organism evidence="1 2">
    <name type="scientific">Kribbella albertanoniae</name>
    <dbReference type="NCBI Taxonomy" id="1266829"/>
    <lineage>
        <taxon>Bacteria</taxon>
        <taxon>Bacillati</taxon>
        <taxon>Actinomycetota</taxon>
        <taxon>Actinomycetes</taxon>
        <taxon>Propionibacteriales</taxon>
        <taxon>Kribbellaceae</taxon>
        <taxon>Kribbella</taxon>
    </lineage>
</organism>
<dbReference type="InterPro" id="IPR015943">
    <property type="entry name" value="WD40/YVTN_repeat-like_dom_sf"/>
</dbReference>
<reference evidence="1 2" key="1">
    <citation type="submission" date="2019-03" db="EMBL/GenBank/DDBJ databases">
        <title>Draft genome sequences of novel Actinobacteria.</title>
        <authorList>
            <person name="Sahin N."/>
            <person name="Ay H."/>
            <person name="Saygin H."/>
        </authorList>
    </citation>
    <scope>NUCLEOTIDE SEQUENCE [LARGE SCALE GENOMIC DNA]</scope>
    <source>
        <strain evidence="1 2">JCM 30547</strain>
    </source>
</reference>
<dbReference type="SMART" id="SM00320">
    <property type="entry name" value="WD40"/>
    <property type="match status" value="3"/>
</dbReference>
<dbReference type="Proteomes" id="UP000295075">
    <property type="component" value="Unassembled WGS sequence"/>
</dbReference>
<gene>
    <name evidence="1" type="ORF">E1261_11985</name>
</gene>
<protein>
    <recommendedName>
        <fullName evidence="3">WD40 repeat domain-containing protein</fullName>
    </recommendedName>
</protein>
<dbReference type="InterPro" id="IPR001680">
    <property type="entry name" value="WD40_rpt"/>
</dbReference>
<accession>A0A4R4Q7P3</accession>